<dbReference type="GO" id="GO:0000917">
    <property type="term" value="P:division septum assembly"/>
    <property type="evidence" value="ECO:0007669"/>
    <property type="project" value="UniProtKB-KW"/>
</dbReference>
<dbReference type="InterPro" id="IPR038594">
    <property type="entry name" value="SepF-like_sf"/>
</dbReference>
<comment type="caution">
    <text evidence="7">The sequence shown here is derived from an EMBL/GenBank/DDBJ whole genome shotgun (WGS) entry which is preliminary data.</text>
</comment>
<dbReference type="PANTHER" id="PTHR35798">
    <property type="entry name" value="CELL DIVISION PROTEIN SEPF"/>
    <property type="match status" value="1"/>
</dbReference>
<reference evidence="7 8" key="1">
    <citation type="submission" date="2019-03" db="EMBL/GenBank/DDBJ databases">
        <title>Genomic Encyclopedia of Type Strains, Phase IV (KMG-IV): sequencing the most valuable type-strain genomes for metagenomic binning, comparative biology and taxonomic classification.</title>
        <authorList>
            <person name="Goeker M."/>
        </authorList>
    </citation>
    <scope>NUCLEOTIDE SEQUENCE [LARGE SCALE GENOMIC DNA]</scope>
    <source>
        <strain evidence="7 8">DSM 19377</strain>
    </source>
</reference>
<sequence>MGLKTAFKRFFDLDEEAEEMEEKPEIQKKDEPSEPSGKNEKKQNVVSLKSIHQQTKVILSEPKTFDDVETIADHLKNRRTVVVNLQRLSREQAKSILDFMSGVVFALDADIQKLGADTFMFAPENVDISGMISELLDEDKF</sequence>
<feature type="region of interest" description="Disordered" evidence="6">
    <location>
        <begin position="14"/>
        <end position="46"/>
    </location>
</feature>
<evidence type="ECO:0000313" key="7">
    <source>
        <dbReference type="EMBL" id="TCP29105.1"/>
    </source>
</evidence>
<dbReference type="GO" id="GO:0005737">
    <property type="term" value="C:cytoplasm"/>
    <property type="evidence" value="ECO:0007669"/>
    <property type="project" value="UniProtKB-SubCell"/>
</dbReference>
<keyword evidence="3 5" id="KW-0131">Cell cycle</keyword>
<accession>A0A4R2P5P4</accession>
<evidence type="ECO:0000256" key="2">
    <source>
        <dbReference type="ARBA" id="ARBA00023210"/>
    </source>
</evidence>
<evidence type="ECO:0000256" key="4">
    <source>
        <dbReference type="ARBA" id="ARBA00044936"/>
    </source>
</evidence>
<evidence type="ECO:0000256" key="5">
    <source>
        <dbReference type="HAMAP-Rule" id="MF_01197"/>
    </source>
</evidence>
<gene>
    <name evidence="5" type="primary">sepF</name>
    <name evidence="7" type="ORF">EV207_11227</name>
</gene>
<organism evidence="7 8">
    <name type="scientific">Scopulibacillus darangshiensis</name>
    <dbReference type="NCBI Taxonomy" id="442528"/>
    <lineage>
        <taxon>Bacteria</taxon>
        <taxon>Bacillati</taxon>
        <taxon>Bacillota</taxon>
        <taxon>Bacilli</taxon>
        <taxon>Bacillales</taxon>
        <taxon>Sporolactobacillaceae</taxon>
        <taxon>Scopulibacillus</taxon>
    </lineage>
</organism>
<dbReference type="PANTHER" id="PTHR35798:SF1">
    <property type="entry name" value="CELL DIVISION PROTEIN SEPF"/>
    <property type="match status" value="1"/>
</dbReference>
<dbReference type="AlphaFoldDB" id="A0A4R2P5P4"/>
<protein>
    <recommendedName>
        <fullName evidence="5">Cell division protein SepF</fullName>
    </recommendedName>
</protein>
<evidence type="ECO:0000256" key="6">
    <source>
        <dbReference type="SAM" id="MobiDB-lite"/>
    </source>
</evidence>
<comment type="function">
    <text evidence="4 5">Cell division protein that is part of the divisome complex and is recruited early to the Z-ring. Probably stimulates Z-ring formation, perhaps through the cross-linking of FtsZ protofilaments. Its function overlaps with FtsA.</text>
</comment>
<dbReference type="OrthoDB" id="9815206at2"/>
<feature type="compositionally biased region" description="Basic and acidic residues" evidence="6">
    <location>
        <begin position="23"/>
        <end position="43"/>
    </location>
</feature>
<keyword evidence="1 5" id="KW-0132">Cell division</keyword>
<dbReference type="GO" id="GO:0043093">
    <property type="term" value="P:FtsZ-dependent cytokinesis"/>
    <property type="evidence" value="ECO:0007669"/>
    <property type="project" value="UniProtKB-UniRule"/>
</dbReference>
<dbReference type="Pfam" id="PF04472">
    <property type="entry name" value="SepF"/>
    <property type="match status" value="1"/>
</dbReference>
<dbReference type="Proteomes" id="UP000295416">
    <property type="component" value="Unassembled WGS sequence"/>
</dbReference>
<evidence type="ECO:0000313" key="8">
    <source>
        <dbReference type="Proteomes" id="UP000295416"/>
    </source>
</evidence>
<dbReference type="InterPro" id="IPR007561">
    <property type="entry name" value="Cell_div_SepF/SepF-rel"/>
</dbReference>
<evidence type="ECO:0000256" key="1">
    <source>
        <dbReference type="ARBA" id="ARBA00022618"/>
    </source>
</evidence>
<dbReference type="HAMAP" id="MF_01197">
    <property type="entry name" value="SepF"/>
    <property type="match status" value="1"/>
</dbReference>
<proteinExistence type="inferred from homology"/>
<dbReference type="InterPro" id="IPR023052">
    <property type="entry name" value="Cell_div_SepF"/>
</dbReference>
<name>A0A4R2P5P4_9BACL</name>
<comment type="subcellular location">
    <subcellularLocation>
        <location evidence="5">Cytoplasm</location>
    </subcellularLocation>
    <text evidence="5">Localizes to the division site, in a FtsZ-dependent manner.</text>
</comment>
<keyword evidence="2 5" id="KW-0717">Septation</keyword>
<keyword evidence="5" id="KW-0963">Cytoplasm</keyword>
<dbReference type="Gene3D" id="3.30.110.150">
    <property type="entry name" value="SepF-like protein"/>
    <property type="match status" value="1"/>
</dbReference>
<keyword evidence="8" id="KW-1185">Reference proteome</keyword>
<dbReference type="RefSeq" id="WP_132746002.1">
    <property type="nucleotide sequence ID" value="NZ_SLXK01000012.1"/>
</dbReference>
<dbReference type="EMBL" id="SLXK01000012">
    <property type="protein sequence ID" value="TCP29105.1"/>
    <property type="molecule type" value="Genomic_DNA"/>
</dbReference>
<comment type="similarity">
    <text evidence="5">Belongs to the SepF family.</text>
</comment>
<comment type="subunit">
    <text evidence="5">Homodimer. Interacts with FtsZ.</text>
</comment>
<evidence type="ECO:0000256" key="3">
    <source>
        <dbReference type="ARBA" id="ARBA00023306"/>
    </source>
</evidence>